<organism evidence="4 5">
    <name type="scientific">Nitzschia inconspicua</name>
    <dbReference type="NCBI Taxonomy" id="303405"/>
    <lineage>
        <taxon>Eukaryota</taxon>
        <taxon>Sar</taxon>
        <taxon>Stramenopiles</taxon>
        <taxon>Ochrophyta</taxon>
        <taxon>Bacillariophyta</taxon>
        <taxon>Bacillariophyceae</taxon>
        <taxon>Bacillariophycidae</taxon>
        <taxon>Bacillariales</taxon>
        <taxon>Bacillariaceae</taxon>
        <taxon>Nitzschia</taxon>
    </lineage>
</organism>
<feature type="compositionally biased region" description="Basic and acidic residues" evidence="1">
    <location>
        <begin position="60"/>
        <end position="71"/>
    </location>
</feature>
<feature type="signal peptide" evidence="2">
    <location>
        <begin position="1"/>
        <end position="20"/>
    </location>
</feature>
<keyword evidence="5" id="KW-1185">Reference proteome</keyword>
<dbReference type="OrthoDB" id="42799at2759"/>
<proteinExistence type="predicted"/>
<name>A0A9K3Q0R6_9STRA</name>
<feature type="chain" id="PRO_5039913759" evidence="2">
    <location>
        <begin position="21"/>
        <end position="245"/>
    </location>
</feature>
<reference evidence="4" key="1">
    <citation type="journal article" date="2021" name="Sci. Rep.">
        <title>Diploid genomic architecture of Nitzschia inconspicua, an elite biomass production diatom.</title>
        <authorList>
            <person name="Oliver A."/>
            <person name="Podell S."/>
            <person name="Pinowska A."/>
            <person name="Traller J.C."/>
            <person name="Smith S.R."/>
            <person name="McClure R."/>
            <person name="Beliaev A."/>
            <person name="Bohutskyi P."/>
            <person name="Hill E.A."/>
            <person name="Rabines A."/>
            <person name="Zheng H."/>
            <person name="Allen L.Z."/>
            <person name="Kuo A."/>
            <person name="Grigoriev I.V."/>
            <person name="Allen A.E."/>
            <person name="Hazlebeck D."/>
            <person name="Allen E.E."/>
        </authorList>
    </citation>
    <scope>NUCLEOTIDE SEQUENCE</scope>
    <source>
        <strain evidence="4">Hildebrandi</strain>
    </source>
</reference>
<protein>
    <submittedName>
        <fullName evidence="4">Fasciclin domain containing protein</fullName>
    </submittedName>
</protein>
<evidence type="ECO:0000256" key="1">
    <source>
        <dbReference type="SAM" id="MobiDB-lite"/>
    </source>
</evidence>
<dbReference type="Proteomes" id="UP000693970">
    <property type="component" value="Unassembled WGS sequence"/>
</dbReference>
<comment type="caution">
    <text evidence="4">The sequence shown here is derived from an EMBL/GenBank/DDBJ whole genome shotgun (WGS) entry which is preliminary data.</text>
</comment>
<reference evidence="4" key="2">
    <citation type="submission" date="2021-04" db="EMBL/GenBank/DDBJ databases">
        <authorList>
            <person name="Podell S."/>
        </authorList>
    </citation>
    <scope>NUCLEOTIDE SEQUENCE</scope>
    <source>
        <strain evidence="4">Hildebrandi</strain>
    </source>
</reference>
<dbReference type="SMART" id="SM00554">
    <property type="entry name" value="FAS1"/>
    <property type="match status" value="1"/>
</dbReference>
<dbReference type="EMBL" id="JAGRRH010000007">
    <property type="protein sequence ID" value="KAG7367212.1"/>
    <property type="molecule type" value="Genomic_DNA"/>
</dbReference>
<keyword evidence="2" id="KW-0732">Signal</keyword>
<dbReference type="PROSITE" id="PS50213">
    <property type="entry name" value="FAS1"/>
    <property type="match status" value="1"/>
</dbReference>
<evidence type="ECO:0000313" key="5">
    <source>
        <dbReference type="Proteomes" id="UP000693970"/>
    </source>
</evidence>
<dbReference type="InterPro" id="IPR000782">
    <property type="entry name" value="FAS1_domain"/>
</dbReference>
<dbReference type="Pfam" id="PF02469">
    <property type="entry name" value="Fasciclin"/>
    <property type="match status" value="1"/>
</dbReference>
<sequence>MKRQVASLFFACQLFYIAEALSGCTNVSNRRLSLKHMKPQLSQKSAPGVSKLYATPEEQVESKSKEGEAEDRSKLDAFLEKKYKSFYKLINEEMMKAIKKGPVTVFVPNDDAFAALGEKKLRQLEDPRNDEIKEKMGSYHIMPEPISAIELRTEDWTKGRPKDGSKPNTLIAGIKTLSGEVPVGRSKSGGFLGLGATEDGDIVIGPSAKIVQSFNVEGSFVHEVDSLISPQILWRYCDQLRLPGF</sequence>
<accession>A0A9K3Q0R6</accession>
<evidence type="ECO:0000259" key="3">
    <source>
        <dbReference type="PROSITE" id="PS50213"/>
    </source>
</evidence>
<evidence type="ECO:0000256" key="2">
    <source>
        <dbReference type="SAM" id="SignalP"/>
    </source>
</evidence>
<dbReference type="AlphaFoldDB" id="A0A9K3Q0R6"/>
<feature type="domain" description="FAS1" evidence="3">
    <location>
        <begin position="59"/>
        <end position="228"/>
    </location>
</feature>
<feature type="region of interest" description="Disordered" evidence="1">
    <location>
        <begin position="38"/>
        <end position="71"/>
    </location>
</feature>
<gene>
    <name evidence="4" type="ORF">IV203_029883</name>
</gene>
<evidence type="ECO:0000313" key="4">
    <source>
        <dbReference type="EMBL" id="KAG7367212.1"/>
    </source>
</evidence>